<dbReference type="Pfam" id="PF25355">
    <property type="entry name" value="DUF7882"/>
    <property type="match status" value="1"/>
</dbReference>
<proteinExistence type="predicted"/>
<name>A0ABY1R9U2_9MICO</name>
<evidence type="ECO:0000313" key="2">
    <source>
        <dbReference type="EMBL" id="SMQ59495.1"/>
    </source>
</evidence>
<keyword evidence="3" id="KW-1185">Reference proteome</keyword>
<dbReference type="InterPro" id="IPR057204">
    <property type="entry name" value="DUF7882"/>
</dbReference>
<accession>A0ABY1R9U2</accession>
<evidence type="ECO:0000259" key="1">
    <source>
        <dbReference type="Pfam" id="PF25355"/>
    </source>
</evidence>
<dbReference type="Proteomes" id="UP000194464">
    <property type="component" value="Unassembled WGS sequence"/>
</dbReference>
<evidence type="ECO:0000313" key="3">
    <source>
        <dbReference type="Proteomes" id="UP000194464"/>
    </source>
</evidence>
<organism evidence="2 3">
    <name type="scientific">Plantibacter elymi</name>
    <name type="common">nom. nud.</name>
    <dbReference type="NCBI Taxonomy" id="199708"/>
    <lineage>
        <taxon>Bacteria</taxon>
        <taxon>Bacillati</taxon>
        <taxon>Actinomycetota</taxon>
        <taxon>Actinomycetes</taxon>
        <taxon>Micrococcales</taxon>
        <taxon>Microbacteriaceae</taxon>
        <taxon>Plantibacter</taxon>
    </lineage>
</organism>
<sequence length="114" mass="12687">MARLMGNLLYGTPPTPHEIEDRLLAHLQTVIFTKFRRNESFAFHLEAVPGRGTGRQSLWLNPMIPLQFSFYGSRAPELNREWLAALLEQANSAKGMRVVPEPAAGAAKRVESAA</sequence>
<feature type="domain" description="DUF7882" evidence="1">
    <location>
        <begin position="5"/>
        <end position="101"/>
    </location>
</feature>
<comment type="caution">
    <text evidence="2">The sequence shown here is derived from an EMBL/GenBank/DDBJ whole genome shotgun (WGS) entry which is preliminary data.</text>
</comment>
<dbReference type="EMBL" id="FXWJ01000001">
    <property type="protein sequence ID" value="SMQ59495.1"/>
    <property type="molecule type" value="Genomic_DNA"/>
</dbReference>
<gene>
    <name evidence="2" type="ORF">SAMN06295909_0309</name>
</gene>
<protein>
    <recommendedName>
        <fullName evidence="1">DUF7882 domain-containing protein</fullName>
    </recommendedName>
</protein>
<reference evidence="2 3" key="1">
    <citation type="submission" date="2017-04" db="EMBL/GenBank/DDBJ databases">
        <authorList>
            <person name="Varghese N."/>
            <person name="Submissions S."/>
        </authorList>
    </citation>
    <scope>NUCLEOTIDE SEQUENCE [LARGE SCALE GENOMIC DNA]</scope>
    <source>
        <strain evidence="2 3">VKM Ac-1784</strain>
    </source>
</reference>